<evidence type="ECO:0000313" key="2">
    <source>
        <dbReference type="EMBL" id="ORX08720.1"/>
    </source>
</evidence>
<gene>
    <name evidence="2" type="ORF">AWC31_11345</name>
</gene>
<dbReference type="EMBL" id="LQQA01000036">
    <property type="protein sequence ID" value="ORX08720.1"/>
    <property type="molecule type" value="Genomic_DNA"/>
</dbReference>
<protein>
    <recommendedName>
        <fullName evidence="1">Schlafen AlbA-2 domain-containing protein</fullName>
    </recommendedName>
</protein>
<dbReference type="InterPro" id="IPR038461">
    <property type="entry name" value="Schlafen_AlbA_2_dom_sf"/>
</dbReference>
<accession>A0A1X2ER43</accession>
<dbReference type="InterPro" id="IPR007421">
    <property type="entry name" value="Schlafen_AlbA_2_dom"/>
</dbReference>
<sequence>MEAALGGVVDKSMTVDQLRRLVDEFRGESEFVDFKSRWSLLSAQGDRNKWRFECGKDVAAFANARGGVLVYGVRDLKATVDGGDQMDPFPIGEADPTDLEEKFRRAVREVTAPVPGFEMFPVTGSDAFCMVCVVPPSVAAPHAVTMPGDGREGLVYPRRSPGESHAVYMREYQVAELYERRARVGEDRRRRVETVWAEGVAALDVPRAPRVWVAVASIPDLPRDDVLTGEARQAIDEWDDIEPFPWRIQEGFVGVGGYPVPAPGRVCLTEIVQDPADKHIYASEVRNFYREIHADGSAFAALPLSPPDALSPFTISIDALVDNVVTMTANTVAWTGKRTGMWGAATVTAGIVVNGREPAVLQIKDFAGRDGARTIYRRVEGRWPHAVTVADLADTIGMRDRLIVAHRLATPLVQAFGVPRPPWLDEDGTLRSFYMLREGNRAFTEWAQHYGVPIDPSS</sequence>
<evidence type="ECO:0000313" key="3">
    <source>
        <dbReference type="Proteomes" id="UP000193964"/>
    </source>
</evidence>
<feature type="domain" description="Schlafen AlbA-2" evidence="1">
    <location>
        <begin position="28"/>
        <end position="160"/>
    </location>
</feature>
<dbReference type="AlphaFoldDB" id="A0A1X2ER43"/>
<proteinExistence type="predicted"/>
<dbReference type="Pfam" id="PF04326">
    <property type="entry name" value="SLFN_AlbA_2"/>
    <property type="match status" value="1"/>
</dbReference>
<organism evidence="2 3">
    <name type="scientific">Mycolicibacterium wolinskyi</name>
    <dbReference type="NCBI Taxonomy" id="59750"/>
    <lineage>
        <taxon>Bacteria</taxon>
        <taxon>Bacillati</taxon>
        <taxon>Actinomycetota</taxon>
        <taxon>Actinomycetes</taxon>
        <taxon>Mycobacteriales</taxon>
        <taxon>Mycobacteriaceae</taxon>
        <taxon>Mycolicibacterium</taxon>
    </lineage>
</organism>
<comment type="caution">
    <text evidence="2">The sequence shown here is derived from an EMBL/GenBank/DDBJ whole genome shotgun (WGS) entry which is preliminary data.</text>
</comment>
<evidence type="ECO:0000259" key="1">
    <source>
        <dbReference type="Pfam" id="PF04326"/>
    </source>
</evidence>
<reference evidence="2 3" key="1">
    <citation type="submission" date="2016-01" db="EMBL/GenBank/DDBJ databases">
        <title>The new phylogeny of the genus Mycobacterium.</title>
        <authorList>
            <person name="Tarcisio F."/>
            <person name="Conor M."/>
            <person name="Antonella G."/>
            <person name="Elisabetta G."/>
            <person name="Giulia F.S."/>
            <person name="Sara T."/>
            <person name="Anna F."/>
            <person name="Clotilde B."/>
            <person name="Roberto B."/>
            <person name="Veronica D.S."/>
            <person name="Fabio R."/>
            <person name="Monica P."/>
            <person name="Olivier J."/>
            <person name="Enrico T."/>
            <person name="Nicola S."/>
        </authorList>
    </citation>
    <scope>NUCLEOTIDE SEQUENCE [LARGE SCALE GENOMIC DNA]</scope>
    <source>
        <strain evidence="2 3">ATCC 700010</strain>
    </source>
</reference>
<name>A0A1X2ER43_9MYCO</name>
<dbReference type="Proteomes" id="UP000193964">
    <property type="component" value="Unassembled WGS sequence"/>
</dbReference>
<dbReference type="Gene3D" id="3.30.950.30">
    <property type="entry name" value="Schlafen, AAA domain"/>
    <property type="match status" value="1"/>
</dbReference>